<dbReference type="Gene3D" id="3.55.50.30">
    <property type="match status" value="1"/>
</dbReference>
<dbReference type="NCBIfam" id="TIGR01783">
    <property type="entry name" value="TonB-siderophor"/>
    <property type="match status" value="1"/>
</dbReference>
<dbReference type="GO" id="GO:0009279">
    <property type="term" value="C:cell outer membrane"/>
    <property type="evidence" value="ECO:0007669"/>
    <property type="project" value="UniProtKB-SubCell"/>
</dbReference>
<evidence type="ECO:0000256" key="12">
    <source>
        <dbReference type="ARBA" id="ARBA00023170"/>
    </source>
</evidence>
<accession>A0A157NI26</accession>
<evidence type="ECO:0000256" key="5">
    <source>
        <dbReference type="ARBA" id="ARBA00022496"/>
    </source>
</evidence>
<keyword evidence="19" id="KW-1185">Reference proteome</keyword>
<keyword evidence="4 14" id="KW-1134">Transmembrane beta strand</keyword>
<evidence type="ECO:0000313" key="18">
    <source>
        <dbReference type="EMBL" id="SAI70641.1"/>
    </source>
</evidence>
<sequence length="825" mass="88823">MSYNPSVHSISVRGMRLRALPSHLALLFMASALLASPMLHAQGAVMASESTVRRFDIPGGPLAQVISQYASAAGVAISFDAAQTRGLTSAGVHGAYGGDAGFAVALAGSGLQAVRGAQGAYTLQALPAAGSVVTLPSIAVTASSERPADDGFVALRSSAGTKTNTPLIEIPQAISVVSREEMDQRGVQNFNSAVAYTPGIRAIDYPGGQGAPDIYLRGFRAFNLFSTFRDGLRAGFNQYDIDIETYGLERIDVIKGPSSVLYGQIAPGGLVDMTTKRPTETPLHEIELQGGNFDRRQAAFDFAGPMDQEGKWLYRITGVARDSGTQVDHSPDDRFYLAPSLTWRPTDRTNVTVYASYQKSKRGGSEQSLPLTGTVIDNPAGRFPSDVFLGQPDLTHYTVENTSVGYEVEHAATENWTVRQKARYTHADVDYVSSGARNSAQLTDGRYYTFGMQDRPKSTDTFLVDTNVEGRVSTGAVQHTVLAGLDYGYYSGRESRTGGTNGTVDIFNPVYTNTTTWNSFKSVDGKSQVYQTGLYAQDQLRYERWILTLGGRYDWATNKESDYLSDASSKVNSEAFTGRSGLTYLFDNGVAPYVSYSTSFQPASGTLAPARGGGNFDPTKGKQYEVGIKYQPPGSDSMITASLFQLTQQNVTTADPLYSGYSVQDGEVRSRGLELEAKTSLAAGLNVAASYTYLDAEITKDNANLVTGVSKKGLRPASVPRHMAGLFVDYTVRTGPLAGLGLGSGVRYVGSSYNAANTIKIGGYTLVDAVVRYDLGQLSQDLKGLRASISATNLFDKRYFTPGFYDQSVFYGNRRAVVGTLSYSW</sequence>
<dbReference type="SMART" id="SM00965">
    <property type="entry name" value="STN"/>
    <property type="match status" value="1"/>
</dbReference>
<feature type="domain" description="Secretin/TonB short N-terminal" evidence="17">
    <location>
        <begin position="75"/>
        <end position="126"/>
    </location>
</feature>
<dbReference type="FunFam" id="2.170.130.10:FF:000001">
    <property type="entry name" value="Catecholate siderophore TonB-dependent receptor"/>
    <property type="match status" value="1"/>
</dbReference>
<dbReference type="InterPro" id="IPR011662">
    <property type="entry name" value="Secretin/TonB_short_N"/>
</dbReference>
<evidence type="ECO:0000256" key="2">
    <source>
        <dbReference type="ARBA" id="ARBA00009810"/>
    </source>
</evidence>
<dbReference type="PROSITE" id="PS52016">
    <property type="entry name" value="TONB_DEPENDENT_REC_3"/>
    <property type="match status" value="1"/>
</dbReference>
<dbReference type="InterPro" id="IPR039426">
    <property type="entry name" value="TonB-dep_rcpt-like"/>
</dbReference>
<dbReference type="GO" id="GO:0015344">
    <property type="term" value="F:siderophore uptake transmembrane transporter activity"/>
    <property type="evidence" value="ECO:0007669"/>
    <property type="project" value="TreeGrafter"/>
</dbReference>
<dbReference type="Gene3D" id="2.40.170.20">
    <property type="entry name" value="TonB-dependent receptor, beta-barrel domain"/>
    <property type="match status" value="1"/>
</dbReference>
<keyword evidence="8" id="KW-0408">Iron</keyword>
<evidence type="ECO:0000256" key="16">
    <source>
        <dbReference type="SAM" id="SignalP"/>
    </source>
</evidence>
<feature type="signal peptide" evidence="16">
    <location>
        <begin position="1"/>
        <end position="41"/>
    </location>
</feature>
<keyword evidence="12 18" id="KW-0675">Receptor</keyword>
<dbReference type="Pfam" id="PF07715">
    <property type="entry name" value="Plug"/>
    <property type="match status" value="1"/>
</dbReference>
<keyword evidence="6 14" id="KW-0812">Transmembrane</keyword>
<dbReference type="GeneID" id="56590415"/>
<dbReference type="PANTHER" id="PTHR32552:SF68">
    <property type="entry name" value="FERRICHROME OUTER MEMBRANE TRANSPORTER_PHAGE RECEPTOR"/>
    <property type="match status" value="1"/>
</dbReference>
<keyword evidence="3 14" id="KW-0813">Transport</keyword>
<dbReference type="CDD" id="cd01347">
    <property type="entry name" value="ligand_gated_channel"/>
    <property type="match status" value="1"/>
</dbReference>
<dbReference type="PANTHER" id="PTHR32552">
    <property type="entry name" value="FERRICHROME IRON RECEPTOR-RELATED"/>
    <property type="match status" value="1"/>
</dbReference>
<dbReference type="FunFam" id="2.40.170.20:FF:000005">
    <property type="entry name" value="TonB-dependent siderophore receptor"/>
    <property type="match status" value="1"/>
</dbReference>
<comment type="subcellular location">
    <subcellularLocation>
        <location evidence="1 14">Cell outer membrane</location>
        <topology evidence="1 14">Multi-pass membrane protein</topology>
    </subcellularLocation>
</comment>
<evidence type="ECO:0000256" key="7">
    <source>
        <dbReference type="ARBA" id="ARBA00022729"/>
    </source>
</evidence>
<evidence type="ECO:0000256" key="11">
    <source>
        <dbReference type="ARBA" id="ARBA00023136"/>
    </source>
</evidence>
<evidence type="ECO:0000256" key="15">
    <source>
        <dbReference type="RuleBase" id="RU003357"/>
    </source>
</evidence>
<evidence type="ECO:0000256" key="8">
    <source>
        <dbReference type="ARBA" id="ARBA00023004"/>
    </source>
</evidence>
<dbReference type="STRING" id="123899.SAMEA3906487_02316"/>
<evidence type="ECO:0000259" key="17">
    <source>
        <dbReference type="SMART" id="SM00965"/>
    </source>
</evidence>
<dbReference type="RefSeq" id="WP_231939991.1">
    <property type="nucleotide sequence ID" value="NZ_CP016340.1"/>
</dbReference>
<evidence type="ECO:0000313" key="19">
    <source>
        <dbReference type="Proteomes" id="UP000076825"/>
    </source>
</evidence>
<feature type="chain" id="PRO_5009816543" evidence="16">
    <location>
        <begin position="42"/>
        <end position="825"/>
    </location>
</feature>
<dbReference type="InterPro" id="IPR037066">
    <property type="entry name" value="Plug_dom_sf"/>
</dbReference>
<evidence type="ECO:0000256" key="1">
    <source>
        <dbReference type="ARBA" id="ARBA00004571"/>
    </source>
</evidence>
<evidence type="ECO:0000256" key="13">
    <source>
        <dbReference type="ARBA" id="ARBA00023237"/>
    </source>
</evidence>
<gene>
    <name evidence="18" type="primary">bfrH_2</name>
    <name evidence="18" type="ORF">SAMEA3906487_02316</name>
</gene>
<evidence type="ECO:0000256" key="6">
    <source>
        <dbReference type="ARBA" id="ARBA00022692"/>
    </source>
</evidence>
<dbReference type="PATRIC" id="fig|123899.6.peg.2304"/>
<protein>
    <submittedName>
        <fullName evidence="18">TonB-dependent siderophore receptor</fullName>
    </submittedName>
</protein>
<reference evidence="18 19" key="1">
    <citation type="submission" date="2016-04" db="EMBL/GenBank/DDBJ databases">
        <authorList>
            <consortium name="Pathogen Informatics"/>
        </authorList>
    </citation>
    <scope>NUCLEOTIDE SEQUENCE [LARGE SCALE GENOMIC DNA]</scope>
    <source>
        <strain evidence="18 19">H044680328</strain>
    </source>
</reference>
<dbReference type="GO" id="GO:0015891">
    <property type="term" value="P:siderophore transport"/>
    <property type="evidence" value="ECO:0007669"/>
    <property type="project" value="InterPro"/>
</dbReference>
<evidence type="ECO:0000256" key="14">
    <source>
        <dbReference type="PROSITE-ProRule" id="PRU01360"/>
    </source>
</evidence>
<dbReference type="Proteomes" id="UP000076825">
    <property type="component" value="Chromosome 1"/>
</dbReference>
<dbReference type="InterPro" id="IPR036942">
    <property type="entry name" value="Beta-barrel_TonB_sf"/>
</dbReference>
<evidence type="ECO:0000256" key="9">
    <source>
        <dbReference type="ARBA" id="ARBA00023065"/>
    </source>
</evidence>
<dbReference type="Gene3D" id="2.170.130.10">
    <property type="entry name" value="TonB-dependent receptor, plug domain"/>
    <property type="match status" value="1"/>
</dbReference>
<keyword evidence="10 15" id="KW-0798">TonB box</keyword>
<dbReference type="EMBL" id="LT546645">
    <property type="protein sequence ID" value="SAI70641.1"/>
    <property type="molecule type" value="Genomic_DNA"/>
</dbReference>
<dbReference type="InterPro" id="IPR010105">
    <property type="entry name" value="TonB_sidphr_rcpt"/>
</dbReference>
<keyword evidence="5" id="KW-0410">Iron transport</keyword>
<keyword evidence="11 14" id="KW-0472">Membrane</keyword>
<evidence type="ECO:0000256" key="3">
    <source>
        <dbReference type="ARBA" id="ARBA00022448"/>
    </source>
</evidence>
<dbReference type="KEGG" id="btrm:SAMEA390648702316"/>
<organism evidence="18 19">
    <name type="scientific">Bordetella trematum</name>
    <dbReference type="NCBI Taxonomy" id="123899"/>
    <lineage>
        <taxon>Bacteria</taxon>
        <taxon>Pseudomonadati</taxon>
        <taxon>Pseudomonadota</taxon>
        <taxon>Betaproteobacteria</taxon>
        <taxon>Burkholderiales</taxon>
        <taxon>Alcaligenaceae</taxon>
        <taxon>Bordetella</taxon>
    </lineage>
</organism>
<evidence type="ECO:0000256" key="10">
    <source>
        <dbReference type="ARBA" id="ARBA00023077"/>
    </source>
</evidence>
<dbReference type="InterPro" id="IPR012910">
    <property type="entry name" value="Plug_dom"/>
</dbReference>
<dbReference type="GO" id="GO:0038023">
    <property type="term" value="F:signaling receptor activity"/>
    <property type="evidence" value="ECO:0007669"/>
    <property type="project" value="InterPro"/>
</dbReference>
<keyword evidence="13 14" id="KW-0998">Cell outer membrane</keyword>
<proteinExistence type="inferred from homology"/>
<dbReference type="AlphaFoldDB" id="A0A157NI26"/>
<dbReference type="InterPro" id="IPR000531">
    <property type="entry name" value="Beta-barrel_TonB"/>
</dbReference>
<name>A0A157NI26_9BORD</name>
<comment type="similarity">
    <text evidence="2 14 15">Belongs to the TonB-dependent receptor family.</text>
</comment>
<keyword evidence="9" id="KW-0406">Ion transport</keyword>
<evidence type="ECO:0000256" key="4">
    <source>
        <dbReference type="ARBA" id="ARBA00022452"/>
    </source>
</evidence>
<keyword evidence="7 16" id="KW-0732">Signal</keyword>
<dbReference type="SUPFAM" id="SSF56935">
    <property type="entry name" value="Porins"/>
    <property type="match status" value="1"/>
</dbReference>
<dbReference type="Pfam" id="PF00593">
    <property type="entry name" value="TonB_dep_Rec_b-barrel"/>
    <property type="match status" value="1"/>
</dbReference>